<dbReference type="PROSITE" id="PS51257">
    <property type="entry name" value="PROKAR_LIPOPROTEIN"/>
    <property type="match status" value="1"/>
</dbReference>
<evidence type="ECO:0000256" key="1">
    <source>
        <dbReference type="SAM" id="SignalP"/>
    </source>
</evidence>
<keyword evidence="1" id="KW-0732">Signal</keyword>
<dbReference type="Proteomes" id="UP000199223">
    <property type="component" value="Unassembled WGS sequence"/>
</dbReference>
<keyword evidence="3" id="KW-1185">Reference proteome</keyword>
<dbReference type="EMBL" id="FNZA01000010">
    <property type="protein sequence ID" value="SEJ54290.1"/>
    <property type="molecule type" value="Genomic_DNA"/>
</dbReference>
<evidence type="ECO:0000313" key="3">
    <source>
        <dbReference type="Proteomes" id="UP000199223"/>
    </source>
</evidence>
<protein>
    <submittedName>
        <fullName evidence="2">Uncharacterized protein</fullName>
    </submittedName>
</protein>
<accession>A0A1H6ZXH4</accession>
<proteinExistence type="predicted"/>
<feature type="signal peptide" evidence="1">
    <location>
        <begin position="1"/>
        <end position="24"/>
    </location>
</feature>
<gene>
    <name evidence="2" type="ORF">SAMN04488058_11056</name>
</gene>
<organism evidence="2 3">
    <name type="scientific">Deinococcus reticulitermitis</name>
    <dbReference type="NCBI Taxonomy" id="856736"/>
    <lineage>
        <taxon>Bacteria</taxon>
        <taxon>Thermotogati</taxon>
        <taxon>Deinococcota</taxon>
        <taxon>Deinococci</taxon>
        <taxon>Deinococcales</taxon>
        <taxon>Deinococcaceae</taxon>
        <taxon>Deinococcus</taxon>
    </lineage>
</organism>
<name>A0A1H6ZXH4_9DEIO</name>
<feature type="chain" id="PRO_5011616669" evidence="1">
    <location>
        <begin position="25"/>
        <end position="54"/>
    </location>
</feature>
<reference evidence="3" key="1">
    <citation type="submission" date="2016-10" db="EMBL/GenBank/DDBJ databases">
        <authorList>
            <person name="Varghese N."/>
            <person name="Submissions S."/>
        </authorList>
    </citation>
    <scope>NUCLEOTIDE SEQUENCE [LARGE SCALE GENOMIC DNA]</scope>
    <source>
        <strain evidence="3">CGMCC 1.10218</strain>
    </source>
</reference>
<dbReference type="AlphaFoldDB" id="A0A1H6ZXH4"/>
<evidence type="ECO:0000313" key="2">
    <source>
        <dbReference type="EMBL" id="SEJ54290.1"/>
    </source>
</evidence>
<dbReference type="RefSeq" id="WP_177183165.1">
    <property type="nucleotide sequence ID" value="NZ_FNZA01000010.1"/>
</dbReference>
<sequence length="54" mass="5609">MRRIRALLLTALLPLAFVSCSQSAVPVSPDDPSNAVFLPLEVGRGPAAVPPVTP</sequence>